<keyword evidence="2" id="KW-1185">Reference proteome</keyword>
<dbReference type="EMBL" id="JAWLKF010000002">
    <property type="protein sequence ID" value="MDV6302231.1"/>
    <property type="molecule type" value="Genomic_DNA"/>
</dbReference>
<reference evidence="1 2" key="1">
    <citation type="submission" date="2023-10" db="EMBL/GenBank/DDBJ databases">
        <title>Development of a sustainable strategy for remediation of hydrocarbon-contaminated territories based on the waste exchange concept.</title>
        <authorList>
            <person name="Krivoruchko A."/>
        </authorList>
    </citation>
    <scope>NUCLEOTIDE SEQUENCE [LARGE SCALE GENOMIC DNA]</scope>
    <source>
        <strain evidence="1 2">IEGM 1327</strain>
    </source>
</reference>
<name>A0ABU4CYJ3_9NOCA</name>
<gene>
    <name evidence="1" type="ORF">R3P93_06625</name>
</gene>
<dbReference type="Pfam" id="PF13455">
    <property type="entry name" value="MUG113"/>
    <property type="match status" value="1"/>
</dbReference>
<sequence>MPFRFDVHALFFADEAVSVEAKLRRLFAARLVNQVNQRRELFSATPSEVLEALRRDVGEVISFTEAPEAEECLVSIGRRSACL</sequence>
<organism evidence="1 2">
    <name type="scientific">Rhodococcus cerastii</name>
    <dbReference type="NCBI Taxonomy" id="908616"/>
    <lineage>
        <taxon>Bacteria</taxon>
        <taxon>Bacillati</taxon>
        <taxon>Actinomycetota</taxon>
        <taxon>Actinomycetes</taxon>
        <taxon>Mycobacteriales</taxon>
        <taxon>Nocardiaceae</taxon>
        <taxon>Rhodococcus</taxon>
    </lineage>
</organism>
<protein>
    <submittedName>
        <fullName evidence="1">GIY-YIG nuclease family protein</fullName>
    </submittedName>
</protein>
<dbReference type="RefSeq" id="WP_283347120.1">
    <property type="nucleotide sequence ID" value="NZ_JAWLKF010000002.1"/>
</dbReference>
<accession>A0ABU4CYJ3</accession>
<proteinExistence type="predicted"/>
<dbReference type="Proteomes" id="UP001186104">
    <property type="component" value="Unassembled WGS sequence"/>
</dbReference>
<comment type="caution">
    <text evidence="1">The sequence shown here is derived from an EMBL/GenBank/DDBJ whole genome shotgun (WGS) entry which is preliminary data.</text>
</comment>
<evidence type="ECO:0000313" key="1">
    <source>
        <dbReference type="EMBL" id="MDV6302231.1"/>
    </source>
</evidence>
<evidence type="ECO:0000313" key="2">
    <source>
        <dbReference type="Proteomes" id="UP001186104"/>
    </source>
</evidence>